<feature type="non-terminal residue" evidence="9">
    <location>
        <position position="1"/>
    </location>
</feature>
<evidence type="ECO:0000256" key="4">
    <source>
        <dbReference type="SAM" id="Coils"/>
    </source>
</evidence>
<gene>
    <name evidence="9" type="ORF">PLOB_00026720</name>
</gene>
<dbReference type="InterPro" id="IPR052577">
    <property type="entry name" value="VWA7"/>
</dbReference>
<dbReference type="Pfam" id="PF23619">
    <property type="entry name" value="Ig_VWA7"/>
    <property type="match status" value="1"/>
</dbReference>
<dbReference type="InterPro" id="IPR036465">
    <property type="entry name" value="vWFA_dom_sf"/>
</dbReference>
<protein>
    <recommendedName>
        <fullName evidence="11">von Willebrand factor A domain-containing protein 7</fullName>
    </recommendedName>
</protein>
<dbReference type="CDD" id="cd00198">
    <property type="entry name" value="vWFA"/>
    <property type="match status" value="1"/>
</dbReference>
<evidence type="ECO:0008006" key="11">
    <source>
        <dbReference type="Google" id="ProtNLM"/>
    </source>
</evidence>
<keyword evidence="4" id="KW-0175">Coiled coil</keyword>
<evidence type="ECO:0000256" key="1">
    <source>
        <dbReference type="ARBA" id="ARBA00004613"/>
    </source>
</evidence>
<evidence type="ECO:0000259" key="7">
    <source>
        <dbReference type="Pfam" id="PF25106"/>
    </source>
</evidence>
<evidence type="ECO:0000313" key="9">
    <source>
        <dbReference type="EMBL" id="CAH3118483.1"/>
    </source>
</evidence>
<feature type="transmembrane region" description="Helical" evidence="5">
    <location>
        <begin position="20"/>
        <end position="41"/>
    </location>
</feature>
<dbReference type="PANTHER" id="PTHR14905:SF7">
    <property type="entry name" value="VON WILLEBRAND FACTOR A DOMAIN-CONTAINING PROTEIN 7"/>
    <property type="match status" value="1"/>
</dbReference>
<proteinExistence type="predicted"/>
<keyword evidence="5" id="KW-0472">Membrane</keyword>
<organism evidence="9 10">
    <name type="scientific">Porites lobata</name>
    <dbReference type="NCBI Taxonomy" id="104759"/>
    <lineage>
        <taxon>Eukaryota</taxon>
        <taxon>Metazoa</taxon>
        <taxon>Cnidaria</taxon>
        <taxon>Anthozoa</taxon>
        <taxon>Hexacorallia</taxon>
        <taxon>Scleractinia</taxon>
        <taxon>Fungiina</taxon>
        <taxon>Poritidae</taxon>
        <taxon>Porites</taxon>
    </lineage>
</organism>
<feature type="coiled-coil region" evidence="4">
    <location>
        <begin position="1260"/>
        <end position="1287"/>
    </location>
</feature>
<evidence type="ECO:0000256" key="3">
    <source>
        <dbReference type="ARBA" id="ARBA00022729"/>
    </source>
</evidence>
<keyword evidence="5" id="KW-0812">Transmembrane</keyword>
<dbReference type="Proteomes" id="UP001159405">
    <property type="component" value="Unassembled WGS sequence"/>
</dbReference>
<dbReference type="SUPFAM" id="SSF53300">
    <property type="entry name" value="vWA-like"/>
    <property type="match status" value="1"/>
</dbReference>
<dbReference type="Gene3D" id="3.40.50.410">
    <property type="entry name" value="von Willebrand factor, type A domain"/>
    <property type="match status" value="1"/>
</dbReference>
<keyword evidence="5" id="KW-1133">Transmembrane helix</keyword>
<sequence length="1353" mass="149624">VISNGSSQNLTRYMALHRAFVVFLSFFCSSEAFLSSSLLTLDNVTALKTRDHGIITTIGLLQSTVEYLKENPQYVEQGSESTLGDFSEFLISADKPTQVEMFFRLMKSRMRLQNVIAEIQSSNAEVNSAPLRNIAAAHFSGEQFKEGSKHLQQLKSAVIATLLKGVKFEHARQLAGRYLHTLQDFYSHSNWIELGYRLSRDNNIPLESVTSNGNEATCIPCSMAAMESNDDCNENLITEKLTSGYQEGQDILKPANASKCDHGGFIDSRTATRGGINKDTASRLWSPHYKLHAIAAEVAIEATKVFFEDVRNVVGDEIFARFLDLLAVRTLVLVIDDTGSMGEEIKSVRKLSTEFVRSSNNSSSNTGFVYILVPFNEPDVGPVTVTSVPDEVIEAVNSLKTNRGGDCPELGMTGLYKALLQSLHDSVIYYFSDADAKDVNLAPVVLILAKQKRVKLNFILTGQCSFNRKRRSTGDSPQLGSQALYNSLATATGGQVLKIQKSKVRVFVDIIGSKISERDSNDLIEVVLLHASSESKEEVRGVSYFIEVDDTLKDILIVLSAEGGPSVILINPSDGQPIKAKTNPFKRVRVTEVGSFKGGPLEVRVQCTGPYSLQVTGRSVLDFSYQLTTVHDTETAQTKRLLGSPVKGQTLLINMAFTHPELVNEVNSLSLVNVNGTVMEMFTVKKGQGMYSGSFYVLFIPSVERFRFQLTGRTTHGKLLKRVKPTEIKIETVELGFDGLQLLDNLSRIYPGVRSKIPLKITNIGSAQNFTLKAVDDLGFVKSLVPSNCVVPKNATVDFSLFVEAPANASQGETSTIAIYATPKGSHQPSNYILFYVGVTVQENDIFPPICEVVSQEEKNCDAIYSLSNCSSRTWNASINVSDTGQGLLKITAKDSNTGNLNVTPFEEGIPNSSVTAIYTSTCCHPTANIIAVDVVGNAGSCKLSAVTRVLKIQAQTKYTELKLMPGETTRLEFKIKNFGTKGSFTTLASESKHFTGYVIPLKFENLDHKQEARGEIVITGQKETGSKKASLVINAEPLIKTTNVTRVQLFEITVIVRAKEERTPQFTVNKDAVLKSLVPNRKVNISAGAKVTINFTVINEGAENNFTLKQASQLILQGWYIDYTTTNNSLNHQPLTKTLSNPTKIGMPVWIETEFRTGCLRNTWRPKAKHLCRRPFTKLLRLLVQTQILALYSYFQVSSPHVFLKCNVTPKSAYLQQNETILGHLMVKALLSAETQSSRRVTVSAVSSTENTEKVIFTIEVTIQEKRIVENEKEREKEMAEAEKEMGFFLIIGIVLGVLILLALILFVMCLRNKRKRGSWTVWKSKPTDLQKVRVRVEISKSEKSVSKPEIV</sequence>
<evidence type="ECO:0000256" key="2">
    <source>
        <dbReference type="ARBA" id="ARBA00022525"/>
    </source>
</evidence>
<accession>A0ABN8NQG7</accession>
<dbReference type="InterPro" id="IPR056861">
    <property type="entry name" value="HMCN1-like_VWA"/>
</dbReference>
<reference evidence="9 10" key="1">
    <citation type="submission" date="2022-05" db="EMBL/GenBank/DDBJ databases">
        <authorList>
            <consortium name="Genoscope - CEA"/>
            <person name="William W."/>
        </authorList>
    </citation>
    <scope>NUCLEOTIDE SEQUENCE [LARGE SCALE GENOMIC DNA]</scope>
</reference>
<feature type="transmembrane region" description="Helical" evidence="5">
    <location>
        <begin position="1287"/>
        <end position="1312"/>
    </location>
</feature>
<comment type="subcellular location">
    <subcellularLocation>
        <location evidence="1">Secreted</location>
    </subcellularLocation>
</comment>
<evidence type="ECO:0000259" key="8">
    <source>
        <dbReference type="Pfam" id="PF25107"/>
    </source>
</evidence>
<dbReference type="InterPro" id="IPR056862">
    <property type="entry name" value="VWA7_N"/>
</dbReference>
<feature type="domain" description="VWA7 Ig-like" evidence="6">
    <location>
        <begin position="747"/>
        <end position="835"/>
    </location>
</feature>
<feature type="domain" description="Hemicentin-1-like von Willebrand factor A" evidence="7">
    <location>
        <begin position="331"/>
        <end position="501"/>
    </location>
</feature>
<keyword evidence="3" id="KW-0732">Signal</keyword>
<dbReference type="InterPro" id="IPR057615">
    <property type="entry name" value="Ig_VWA7"/>
</dbReference>
<dbReference type="Pfam" id="PF25106">
    <property type="entry name" value="VWA_4"/>
    <property type="match status" value="1"/>
</dbReference>
<evidence type="ECO:0000256" key="5">
    <source>
        <dbReference type="SAM" id="Phobius"/>
    </source>
</evidence>
<evidence type="ECO:0000313" key="10">
    <source>
        <dbReference type="Proteomes" id="UP001159405"/>
    </source>
</evidence>
<dbReference type="EMBL" id="CALNXK010000032">
    <property type="protein sequence ID" value="CAH3118483.1"/>
    <property type="molecule type" value="Genomic_DNA"/>
</dbReference>
<keyword evidence="2" id="KW-0964">Secreted</keyword>
<evidence type="ECO:0000259" key="6">
    <source>
        <dbReference type="Pfam" id="PF23619"/>
    </source>
</evidence>
<keyword evidence="10" id="KW-1185">Reference proteome</keyword>
<name>A0ABN8NQG7_9CNID</name>
<comment type="caution">
    <text evidence="9">The sequence shown here is derived from an EMBL/GenBank/DDBJ whole genome shotgun (WGS) entry which is preliminary data.</text>
</comment>
<dbReference type="PANTHER" id="PTHR14905">
    <property type="entry name" value="NG37"/>
    <property type="match status" value="1"/>
</dbReference>
<feature type="domain" description="VWA7 N-terminal" evidence="8">
    <location>
        <begin position="106"/>
        <end position="319"/>
    </location>
</feature>
<dbReference type="Pfam" id="PF25107">
    <property type="entry name" value="VWA7_N"/>
    <property type="match status" value="1"/>
</dbReference>